<keyword evidence="2" id="KW-1185">Reference proteome</keyword>
<feature type="non-terminal residue" evidence="1">
    <location>
        <position position="72"/>
    </location>
</feature>
<evidence type="ECO:0000313" key="2">
    <source>
        <dbReference type="Proteomes" id="UP000799118"/>
    </source>
</evidence>
<proteinExistence type="predicted"/>
<name>A0A6A4GSU0_9AGAR</name>
<dbReference type="OrthoDB" id="3246730at2759"/>
<accession>A0A6A4GSU0</accession>
<dbReference type="Proteomes" id="UP000799118">
    <property type="component" value="Unassembled WGS sequence"/>
</dbReference>
<reference evidence="1" key="1">
    <citation type="journal article" date="2019" name="Environ. Microbiol.">
        <title>Fungal ecological strategies reflected in gene transcription - a case study of two litter decomposers.</title>
        <authorList>
            <person name="Barbi F."/>
            <person name="Kohler A."/>
            <person name="Barry K."/>
            <person name="Baskaran P."/>
            <person name="Daum C."/>
            <person name="Fauchery L."/>
            <person name="Ihrmark K."/>
            <person name="Kuo A."/>
            <person name="LaButti K."/>
            <person name="Lipzen A."/>
            <person name="Morin E."/>
            <person name="Grigoriev I.V."/>
            <person name="Henrissat B."/>
            <person name="Lindahl B."/>
            <person name="Martin F."/>
        </authorList>
    </citation>
    <scope>NUCLEOTIDE SEQUENCE</scope>
    <source>
        <strain evidence="1">JB14</strain>
    </source>
</reference>
<feature type="non-terminal residue" evidence="1">
    <location>
        <position position="1"/>
    </location>
</feature>
<protein>
    <submittedName>
        <fullName evidence="1">Uncharacterized protein</fullName>
    </submittedName>
</protein>
<dbReference type="AlphaFoldDB" id="A0A6A4GSU0"/>
<dbReference type="EMBL" id="ML769724">
    <property type="protein sequence ID" value="KAE9388831.1"/>
    <property type="molecule type" value="Genomic_DNA"/>
</dbReference>
<gene>
    <name evidence="1" type="ORF">BT96DRAFT_750088</name>
</gene>
<evidence type="ECO:0000313" key="1">
    <source>
        <dbReference type="EMBL" id="KAE9388831.1"/>
    </source>
</evidence>
<sequence length="72" mass="8450">AEEELARVHVKVKRLLTYMVDEEQEVCGKAREVEEVNLALALQLRLYWAERSQYNALHRSCLFAITRLKGFN</sequence>
<organism evidence="1 2">
    <name type="scientific">Gymnopus androsaceus JB14</name>
    <dbReference type="NCBI Taxonomy" id="1447944"/>
    <lineage>
        <taxon>Eukaryota</taxon>
        <taxon>Fungi</taxon>
        <taxon>Dikarya</taxon>
        <taxon>Basidiomycota</taxon>
        <taxon>Agaricomycotina</taxon>
        <taxon>Agaricomycetes</taxon>
        <taxon>Agaricomycetidae</taxon>
        <taxon>Agaricales</taxon>
        <taxon>Marasmiineae</taxon>
        <taxon>Omphalotaceae</taxon>
        <taxon>Gymnopus</taxon>
    </lineage>
</organism>